<protein>
    <recommendedName>
        <fullName evidence="4">RNA polymerase-associated protein LEO1</fullName>
    </recommendedName>
</protein>
<dbReference type="GO" id="GO:0006368">
    <property type="term" value="P:transcription elongation by RNA polymerase II"/>
    <property type="evidence" value="ECO:0007669"/>
    <property type="project" value="InterPro"/>
</dbReference>
<organism evidence="2 3">
    <name type="scientific">Cryptococcus deneoformans (strain JEC21 / ATCC MYA-565)</name>
    <name type="common">Cryptococcus neoformans var. neoformans serotype D</name>
    <dbReference type="NCBI Taxonomy" id="214684"/>
    <lineage>
        <taxon>Eukaryota</taxon>
        <taxon>Fungi</taxon>
        <taxon>Dikarya</taxon>
        <taxon>Basidiomycota</taxon>
        <taxon>Agaricomycotina</taxon>
        <taxon>Tremellomycetes</taxon>
        <taxon>Tremellales</taxon>
        <taxon>Cryptococcaceae</taxon>
        <taxon>Cryptococcus</taxon>
        <taxon>Cryptococcus neoformans species complex</taxon>
    </lineage>
</organism>
<dbReference type="InParanoid" id="Q5KL25"/>
<dbReference type="HOGENOM" id="CLU_569881_0_0_1"/>
<sequence length="479" mass="53849">MSDSESAADLFGDEGRSRNNSPGYEKSPSPQLSHKSDDEEQDDEEQDDEEQDVGDLFGDDAEEDEAQIGRRSTDTPASGSRSPHPLEYVEEDEEAVPQKQNVVTLPIPQWPHMTATDGKVWQMKFPAYVNLDPKPFDPDLYRATQEEEPIDGAADPIAAKSMMIGVKNTIRWRWVTGPDGEPVRQSNARMLRWSDGSVTLQLGDDFYDVAPSQGATLARPSDPQPVRKRDDKPATNSSTTFLCVGAAAERVLVTERPIAGQLSLLPTSMTSKTYLELVKHVGKQHTKHSKMKMLEETQDEEALQALLLKSAPNREAIKGAKSTVRRTSSKTGLGKGKKTRKIGYSDSESDAGFSPDERRPRKKPERESVEYDDDDGFIVSDSDEDDYASKKKKAKGKNKKRKGFTDDEESLDEMEEAERRIEERERERKRARKDKGGPSKKSREYVDTEDEEDEKKVDDDDAEGEEEMDMDMDVESEED</sequence>
<proteinExistence type="predicted"/>
<feature type="compositionally biased region" description="Basic and acidic residues" evidence="1">
    <location>
        <begin position="355"/>
        <end position="369"/>
    </location>
</feature>
<keyword evidence="3" id="KW-1185">Reference proteome</keyword>
<dbReference type="Pfam" id="PF04004">
    <property type="entry name" value="Leo1"/>
    <property type="match status" value="1"/>
</dbReference>
<evidence type="ECO:0000313" key="3">
    <source>
        <dbReference type="Proteomes" id="UP000002149"/>
    </source>
</evidence>
<dbReference type="RefSeq" id="XP_569419.1">
    <property type="nucleotide sequence ID" value="XM_569419.2"/>
</dbReference>
<dbReference type="EMBL" id="AE017343">
    <property type="protein sequence ID" value="AAW42112.1"/>
    <property type="molecule type" value="Genomic_DNA"/>
</dbReference>
<feature type="compositionally biased region" description="Acidic residues" evidence="1">
    <location>
        <begin position="406"/>
        <end position="416"/>
    </location>
</feature>
<dbReference type="GeneID" id="3256511"/>
<dbReference type="VEuPathDB" id="FungiDB:CNC01000"/>
<feature type="compositionally biased region" description="Basic residues" evidence="1">
    <location>
        <begin position="390"/>
        <end position="402"/>
    </location>
</feature>
<accession>Q5KL25</accession>
<feature type="region of interest" description="Disordered" evidence="1">
    <location>
        <begin position="1"/>
        <end position="97"/>
    </location>
</feature>
<feature type="region of interest" description="Disordered" evidence="1">
    <location>
        <begin position="211"/>
        <end position="237"/>
    </location>
</feature>
<dbReference type="STRING" id="214684.Q5KL25"/>
<feature type="compositionally biased region" description="Acidic residues" evidence="1">
    <location>
        <begin position="370"/>
        <end position="386"/>
    </location>
</feature>
<dbReference type="OMA" id="TNIYRWS"/>
<dbReference type="PaxDb" id="214684-Q5KL25"/>
<name>Q5KL25_CRYD1</name>
<dbReference type="Proteomes" id="UP000002149">
    <property type="component" value="Chromosome 3"/>
</dbReference>
<dbReference type="InterPro" id="IPR007149">
    <property type="entry name" value="Leo1"/>
</dbReference>
<dbReference type="GO" id="GO:0032968">
    <property type="term" value="P:positive regulation of transcription elongation by RNA polymerase II"/>
    <property type="evidence" value="ECO:0000318"/>
    <property type="project" value="GO_Central"/>
</dbReference>
<evidence type="ECO:0000256" key="1">
    <source>
        <dbReference type="SAM" id="MobiDB-lite"/>
    </source>
</evidence>
<feature type="compositionally biased region" description="Acidic residues" evidence="1">
    <location>
        <begin position="38"/>
        <end position="66"/>
    </location>
</feature>
<evidence type="ECO:0008006" key="4">
    <source>
        <dbReference type="Google" id="ProtNLM"/>
    </source>
</evidence>
<feature type="compositionally biased region" description="Acidic residues" evidence="1">
    <location>
        <begin position="447"/>
        <end position="479"/>
    </location>
</feature>
<dbReference type="GO" id="GO:0016593">
    <property type="term" value="C:Cdc73/Paf1 complex"/>
    <property type="evidence" value="ECO:0007669"/>
    <property type="project" value="InterPro"/>
</dbReference>
<accession>Q55V57</accession>
<dbReference type="PANTHER" id="PTHR23146">
    <property type="entry name" value="LEO1 PROTEIN"/>
    <property type="match status" value="1"/>
</dbReference>
<dbReference type="FunCoup" id="Q5KL25">
    <property type="interactions" value="162"/>
</dbReference>
<dbReference type="OrthoDB" id="20844at2759"/>
<dbReference type="KEGG" id="cne:CNC01000"/>
<evidence type="ECO:0000313" key="2">
    <source>
        <dbReference type="EMBL" id="AAW42112.1"/>
    </source>
</evidence>
<dbReference type="AlphaFoldDB" id="Q5KL25"/>
<feature type="region of interest" description="Disordered" evidence="1">
    <location>
        <begin position="314"/>
        <end position="479"/>
    </location>
</feature>
<dbReference type="GO" id="GO:0005634">
    <property type="term" value="C:nucleus"/>
    <property type="evidence" value="ECO:0000318"/>
    <property type="project" value="GO_Central"/>
</dbReference>
<feature type="compositionally biased region" description="Polar residues" evidence="1">
    <location>
        <begin position="18"/>
        <end position="33"/>
    </location>
</feature>
<feature type="compositionally biased region" description="Basic and acidic residues" evidence="1">
    <location>
        <begin position="417"/>
        <end position="446"/>
    </location>
</feature>
<dbReference type="eggNOG" id="KOG2428">
    <property type="taxonomic scope" value="Eukaryota"/>
</dbReference>
<gene>
    <name evidence="2" type="ordered locus">CNC01000</name>
</gene>
<dbReference type="GO" id="GO:1990269">
    <property type="term" value="F:RNA polymerase II C-terminal domain phosphoserine binding"/>
    <property type="evidence" value="ECO:0000318"/>
    <property type="project" value="GO_Central"/>
</dbReference>
<reference evidence="2 3" key="1">
    <citation type="journal article" date="2005" name="Science">
        <title>The genome of the basidiomycetous yeast and human pathogen Cryptococcus neoformans.</title>
        <authorList>
            <person name="Loftus B.J."/>
            <person name="Fung E."/>
            <person name="Roncaglia P."/>
            <person name="Rowley D."/>
            <person name="Amedeo P."/>
            <person name="Bruno D."/>
            <person name="Vamathevan J."/>
            <person name="Miranda M."/>
            <person name="Anderson I.J."/>
            <person name="Fraser J.A."/>
            <person name="Allen J.E."/>
            <person name="Bosdet I.E."/>
            <person name="Brent M.R."/>
            <person name="Chiu R."/>
            <person name="Doering T.L."/>
            <person name="Donlin M.J."/>
            <person name="D'Souza C.A."/>
            <person name="Fox D.S."/>
            <person name="Grinberg V."/>
            <person name="Fu J."/>
            <person name="Fukushima M."/>
            <person name="Haas B.J."/>
            <person name="Huang J.C."/>
            <person name="Janbon G."/>
            <person name="Jones S.J."/>
            <person name="Koo H.L."/>
            <person name="Krzywinski M.I."/>
            <person name="Kwon-Chung J.K."/>
            <person name="Lengeler K.B."/>
            <person name="Maiti R."/>
            <person name="Marra M.A."/>
            <person name="Marra R.E."/>
            <person name="Mathewson C.A."/>
            <person name="Mitchell T.G."/>
            <person name="Pertea M."/>
            <person name="Riggs F.R."/>
            <person name="Salzberg S.L."/>
            <person name="Schein J.E."/>
            <person name="Shvartsbeyn A."/>
            <person name="Shin H."/>
            <person name="Shumway M."/>
            <person name="Specht C.A."/>
            <person name="Suh B.B."/>
            <person name="Tenney A."/>
            <person name="Utterback T.R."/>
            <person name="Wickes B.L."/>
            <person name="Wortman J.R."/>
            <person name="Wye N.H."/>
            <person name="Kronstad J.W."/>
            <person name="Lodge J.K."/>
            <person name="Heitman J."/>
            <person name="Davis R.W."/>
            <person name="Fraser C.M."/>
            <person name="Hyman R.W."/>
        </authorList>
    </citation>
    <scope>NUCLEOTIDE SEQUENCE [LARGE SCALE GENOMIC DNA]</scope>
    <source>
        <strain evidence="3">JEC21 / ATCC MYA-565</strain>
    </source>
</reference>
<dbReference type="PANTHER" id="PTHR23146:SF0">
    <property type="entry name" value="RNA POLYMERASE-ASSOCIATED PROTEIN LEO1"/>
    <property type="match status" value="1"/>
</dbReference>